<dbReference type="NCBIfam" id="NF010527">
    <property type="entry name" value="PRK13922.6-2"/>
    <property type="match status" value="1"/>
</dbReference>
<dbReference type="Proteomes" id="UP000830835">
    <property type="component" value="Unassembled WGS sequence"/>
</dbReference>
<dbReference type="InterPro" id="IPR055342">
    <property type="entry name" value="MreC_beta-barrel_core"/>
</dbReference>
<dbReference type="PANTHER" id="PTHR34138:SF1">
    <property type="entry name" value="CELL SHAPE-DETERMINING PROTEIN MREC"/>
    <property type="match status" value="1"/>
</dbReference>
<feature type="domain" description="Rod shape-determining protein MreC beta-barrel core" evidence="6">
    <location>
        <begin position="98"/>
        <end position="238"/>
    </location>
</feature>
<evidence type="ECO:0000256" key="5">
    <source>
        <dbReference type="SAM" id="Coils"/>
    </source>
</evidence>
<proteinExistence type="inferred from homology"/>
<evidence type="ECO:0000256" key="3">
    <source>
        <dbReference type="ARBA" id="ARBA00022960"/>
    </source>
</evidence>
<dbReference type="EMBL" id="JAFIRA010000054">
    <property type="protein sequence ID" value="MCJ2544280.1"/>
    <property type="molecule type" value="Genomic_DNA"/>
</dbReference>
<name>A0ABT0CET0_THEVL</name>
<dbReference type="RefSeq" id="WP_244352679.1">
    <property type="nucleotide sequence ID" value="NZ_JAFIRA010000054.1"/>
</dbReference>
<feature type="coiled-coil region" evidence="5">
    <location>
        <begin position="58"/>
        <end position="89"/>
    </location>
</feature>
<sequence length="252" mass="27294">MNRLRQWWMHYGLGLLLSALAVGVALGLRQTQGSLLVELYSWITTPARPPVDPSVVLNQAATRELQALVAELQYQNRELKRLLQFTEQMPQSGIPAAVVGRSADHWWQQLTLSRGRQQGVKVGDVVMAPGGLIGRVESVTPNTSRVLLISDPTSRVGVMVSRSRHMGVMRGTGTQNAILEFFDKDPKVEVGDVVVTSGLSSFYPAGVVVGTIRAVNLDASPAPQATVELSAPLGLLEWGLIYSYAQSPTAQP</sequence>
<dbReference type="Gene3D" id="2.40.10.340">
    <property type="entry name" value="Rod shape-determining protein MreC, domain 1"/>
    <property type="match status" value="1"/>
</dbReference>
<dbReference type="InterPro" id="IPR042175">
    <property type="entry name" value="Cell/Rod_MreC_2"/>
</dbReference>
<evidence type="ECO:0000313" key="8">
    <source>
        <dbReference type="Proteomes" id="UP000830835"/>
    </source>
</evidence>
<dbReference type="InterPro" id="IPR042177">
    <property type="entry name" value="Cell/Rod_1"/>
</dbReference>
<gene>
    <name evidence="7" type="primary">mreC</name>
    <name evidence="7" type="ORF">JX360_15435</name>
</gene>
<reference evidence="7" key="1">
    <citation type="submission" date="2021-02" db="EMBL/GenBank/DDBJ databases">
        <title>The CRISPR/cas machinery reduction and long-range gene transfer in the hot spring cyanobacterium Synechococcus.</title>
        <authorList>
            <person name="Dvorak P."/>
            <person name="Jahodarova E."/>
            <person name="Hasler P."/>
            <person name="Poulickova A."/>
        </authorList>
    </citation>
    <scope>NUCLEOTIDE SEQUENCE</scope>
    <source>
        <strain evidence="7">Rupite</strain>
    </source>
</reference>
<keyword evidence="3" id="KW-0133">Cell shape</keyword>
<organism evidence="7 8">
    <name type="scientific">Thermostichus vulcanus str. 'Rupite'</name>
    <dbReference type="NCBI Taxonomy" id="2813851"/>
    <lineage>
        <taxon>Bacteria</taxon>
        <taxon>Bacillati</taxon>
        <taxon>Cyanobacteriota</taxon>
        <taxon>Cyanophyceae</taxon>
        <taxon>Thermostichales</taxon>
        <taxon>Thermostichaceae</taxon>
        <taxon>Thermostichus</taxon>
    </lineage>
</organism>
<evidence type="ECO:0000256" key="4">
    <source>
        <dbReference type="ARBA" id="ARBA00032089"/>
    </source>
</evidence>
<dbReference type="NCBIfam" id="TIGR00219">
    <property type="entry name" value="mreC"/>
    <property type="match status" value="1"/>
</dbReference>
<dbReference type="Gene3D" id="2.40.10.350">
    <property type="entry name" value="Rod shape-determining protein MreC, domain 2"/>
    <property type="match status" value="1"/>
</dbReference>
<dbReference type="PANTHER" id="PTHR34138">
    <property type="entry name" value="CELL SHAPE-DETERMINING PROTEIN MREC"/>
    <property type="match status" value="1"/>
</dbReference>
<comment type="caution">
    <text evidence="7">The sequence shown here is derived from an EMBL/GenBank/DDBJ whole genome shotgun (WGS) entry which is preliminary data.</text>
</comment>
<keyword evidence="8" id="KW-1185">Reference proteome</keyword>
<evidence type="ECO:0000256" key="2">
    <source>
        <dbReference type="ARBA" id="ARBA00013855"/>
    </source>
</evidence>
<protein>
    <recommendedName>
        <fullName evidence="2">Cell shape-determining protein MreC</fullName>
    </recommendedName>
    <alternativeName>
        <fullName evidence="4">Cell shape protein MreC</fullName>
    </alternativeName>
</protein>
<dbReference type="Pfam" id="PF04085">
    <property type="entry name" value="MreC"/>
    <property type="match status" value="1"/>
</dbReference>
<dbReference type="InterPro" id="IPR007221">
    <property type="entry name" value="MreC"/>
</dbReference>
<evidence type="ECO:0000313" key="7">
    <source>
        <dbReference type="EMBL" id="MCJ2544280.1"/>
    </source>
</evidence>
<accession>A0ABT0CET0</accession>
<evidence type="ECO:0000259" key="6">
    <source>
        <dbReference type="Pfam" id="PF04085"/>
    </source>
</evidence>
<evidence type="ECO:0000256" key="1">
    <source>
        <dbReference type="ARBA" id="ARBA00009369"/>
    </source>
</evidence>
<comment type="similarity">
    <text evidence="1">Belongs to the MreC family.</text>
</comment>
<keyword evidence="5" id="KW-0175">Coiled coil</keyword>